<organism evidence="3 4">
    <name type="scientific">Angiostrongylus cantonensis</name>
    <name type="common">Rat lungworm</name>
    <dbReference type="NCBI Taxonomy" id="6313"/>
    <lineage>
        <taxon>Eukaryota</taxon>
        <taxon>Metazoa</taxon>
        <taxon>Ecdysozoa</taxon>
        <taxon>Nematoda</taxon>
        <taxon>Chromadorea</taxon>
        <taxon>Rhabditida</taxon>
        <taxon>Rhabditina</taxon>
        <taxon>Rhabditomorpha</taxon>
        <taxon>Strongyloidea</taxon>
        <taxon>Metastrongylidae</taxon>
        <taxon>Angiostrongylus</taxon>
    </lineage>
</organism>
<keyword evidence="3" id="KW-1185">Reference proteome</keyword>
<feature type="compositionally biased region" description="Low complexity" evidence="1">
    <location>
        <begin position="426"/>
        <end position="440"/>
    </location>
</feature>
<reference evidence="4" key="2">
    <citation type="submission" date="2016-04" db="UniProtKB">
        <authorList>
            <consortium name="WormBaseParasite"/>
        </authorList>
    </citation>
    <scope>IDENTIFICATION</scope>
</reference>
<evidence type="ECO:0000313" key="3">
    <source>
        <dbReference type="Proteomes" id="UP000035642"/>
    </source>
</evidence>
<feature type="region of interest" description="Disordered" evidence="1">
    <location>
        <begin position="498"/>
        <end position="535"/>
    </location>
</feature>
<evidence type="ECO:0000256" key="1">
    <source>
        <dbReference type="SAM" id="MobiDB-lite"/>
    </source>
</evidence>
<dbReference type="WBParaSite" id="ACAC_0000763901-mRNA-1">
    <property type="protein sequence ID" value="ACAC_0000763901-mRNA-1"/>
    <property type="gene ID" value="ACAC_0000763901"/>
</dbReference>
<feature type="region of interest" description="Disordered" evidence="1">
    <location>
        <begin position="424"/>
        <end position="448"/>
    </location>
</feature>
<feature type="domain" description="Myb-like" evidence="2">
    <location>
        <begin position="88"/>
        <end position="157"/>
    </location>
</feature>
<accession>A0A158P8Z5</accession>
<dbReference type="Proteomes" id="UP000035642">
    <property type="component" value="Unassembled WGS sequence"/>
</dbReference>
<dbReference type="InterPro" id="IPR001005">
    <property type="entry name" value="SANT/Myb"/>
</dbReference>
<sequence>MVHPIAAPTPIPLSNAQPSSPYAAMMAVRKYFAIQHLIPIALLRRHHIALLLTLHLHLTERPTPPKQLKQKRRELARPVSPPPAVREEPDYDGPEWCIIEDQALLTAIRNEEIMCHSFERLKTSLRYNWEYVSGFVNRVTRFYRSPRQCSLRYQTVIRPQESGLVIVVDPLSKKPRKVPLTSAEVVHLRKGRVTTDLQYSHDAGRLREAAVLGKLRLVDSLTVCQNESKELRRSNPRPLELSGRLPPAQESRLSLLGVRYATAQYPDIISQIINSLEDRRIIQEMVKKKLAELQANNEGPSSPPHPVMSVCVRPPAVPAGPDIVQSRIPIVVAVPQLMPTAPRMFVQQSNQSGDRPYVVPQQQIRMVSTQRLPPQKRTLGQKSPVTAVVVPSRAVQSPQLHAVPRGFMSQGARIMNVVMAPSGNVTTTSSSQSISLQSGSQPGGGAIISSVASTARHPSPFSETAGVSVKRQLLSQSRQLGTVSRGNSPQTVAQVVIAPLPQPLSGEPPPPAPAVPPLPFTQTQTEELPQRPSSP</sequence>
<proteinExistence type="predicted"/>
<name>A0A158P8Z5_ANGCA</name>
<dbReference type="STRING" id="6313.A0A158P8Z5"/>
<dbReference type="PROSITE" id="PS50090">
    <property type="entry name" value="MYB_LIKE"/>
    <property type="match status" value="1"/>
</dbReference>
<dbReference type="AlphaFoldDB" id="A0A158P8Z5"/>
<feature type="compositionally biased region" description="Pro residues" evidence="1">
    <location>
        <begin position="500"/>
        <end position="519"/>
    </location>
</feature>
<evidence type="ECO:0000259" key="2">
    <source>
        <dbReference type="PROSITE" id="PS50090"/>
    </source>
</evidence>
<evidence type="ECO:0000313" key="4">
    <source>
        <dbReference type="WBParaSite" id="ACAC_0000763901-mRNA-1"/>
    </source>
</evidence>
<reference evidence="3" key="1">
    <citation type="submission" date="2012-09" db="EMBL/GenBank/DDBJ databases">
        <authorList>
            <person name="Martin A.A."/>
        </authorList>
    </citation>
    <scope>NUCLEOTIDE SEQUENCE</scope>
</reference>
<protein>
    <submittedName>
        <fullName evidence="4">Myb-like domain-containing protein</fullName>
    </submittedName>
</protein>
<feature type="region of interest" description="Disordered" evidence="1">
    <location>
        <begin position="63"/>
        <end position="89"/>
    </location>
</feature>
<feature type="compositionally biased region" description="Polar residues" evidence="1">
    <location>
        <begin position="520"/>
        <end position="535"/>
    </location>
</feature>